<organism evidence="1 2">
    <name type="scientific">Clostridium aromativorans</name>
    <dbReference type="NCBI Taxonomy" id="2836848"/>
    <lineage>
        <taxon>Bacteria</taxon>
        <taxon>Bacillati</taxon>
        <taxon>Bacillota</taxon>
        <taxon>Clostridia</taxon>
        <taxon>Eubacteriales</taxon>
        <taxon>Clostridiaceae</taxon>
        <taxon>Clostridium</taxon>
    </lineage>
</organism>
<evidence type="ECO:0000313" key="2">
    <source>
        <dbReference type="Proteomes" id="UP001165422"/>
    </source>
</evidence>
<keyword evidence="2" id="KW-1185">Reference proteome</keyword>
<evidence type="ECO:0000313" key="1">
    <source>
        <dbReference type="EMBL" id="MCC9294460.1"/>
    </source>
</evidence>
<proteinExistence type="predicted"/>
<dbReference type="RefSeq" id="WP_229981225.1">
    <property type="nucleotide sequence ID" value="NZ_JAJJPB010000005.1"/>
</dbReference>
<name>A0ABS8N3R7_9CLOT</name>
<gene>
    <name evidence="1" type="ORF">LN736_06260</name>
</gene>
<dbReference type="Proteomes" id="UP001165422">
    <property type="component" value="Unassembled WGS sequence"/>
</dbReference>
<accession>A0ABS8N3R7</accession>
<comment type="caution">
    <text evidence="1">The sequence shown here is derived from an EMBL/GenBank/DDBJ whole genome shotgun (WGS) entry which is preliminary data.</text>
</comment>
<sequence length="125" mass="14437">MIRLYNKGKSCKLAQKVINERLQGTSLYDLETIISAYVMEANEGKSRGVKYLMGFAQGTASMIMHISEKLIPEKTDINIIKNRKMFKMYLWLNFKIKGSNKGFQKSKEFKDGFMGSIDYFLDNLN</sequence>
<reference evidence="1" key="1">
    <citation type="submission" date="2021-11" db="EMBL/GenBank/DDBJ databases">
        <authorList>
            <person name="Qingchun L."/>
            <person name="Dong Z."/>
            <person name="Zongwei Q."/>
            <person name="Jia Z."/>
            <person name="Duotao L."/>
        </authorList>
    </citation>
    <scope>NUCLEOTIDE SEQUENCE</scope>
    <source>
        <strain evidence="1">WLY-B-L2</strain>
    </source>
</reference>
<dbReference type="EMBL" id="JAJJPB010000005">
    <property type="protein sequence ID" value="MCC9294460.1"/>
    <property type="molecule type" value="Genomic_DNA"/>
</dbReference>
<protein>
    <submittedName>
        <fullName evidence="1">Uncharacterized protein</fullName>
    </submittedName>
</protein>